<dbReference type="Proteomes" id="UP001107558">
    <property type="component" value="Chromosome 2"/>
</dbReference>
<reference evidence="2" key="1">
    <citation type="submission" date="2021-03" db="EMBL/GenBank/DDBJ databases">
        <title>Chromosome level genome of the anhydrobiotic midge Polypedilum vanderplanki.</title>
        <authorList>
            <person name="Yoshida Y."/>
            <person name="Kikawada T."/>
            <person name="Gusev O."/>
        </authorList>
    </citation>
    <scope>NUCLEOTIDE SEQUENCE</scope>
    <source>
        <strain evidence="2">NIAS01</strain>
        <tissue evidence="2">Whole body or cell culture</tissue>
    </source>
</reference>
<gene>
    <name evidence="1" type="ORF">PVAND_006728</name>
    <name evidence="2" type="ORF">PVAND_006733</name>
</gene>
<accession>A0A9J6C507</accession>
<comment type="caution">
    <text evidence="2">The sequence shown here is derived from an EMBL/GenBank/DDBJ whole genome shotgun (WGS) entry which is preliminary data.</text>
</comment>
<keyword evidence="3" id="KW-1185">Reference proteome</keyword>
<sequence length="92" mass="10821">MSQATTPTSEAKQVQVVEYTEKSQEKQESRHVQLVREYGFHPRTKVQVEDGSVLPRKFEPFPREMYGKPLEEIDQFIYEEVSILNLYARVCL</sequence>
<dbReference type="AlphaFoldDB" id="A0A9J6C507"/>
<name>A0A9J6C507_POLVA</name>
<dbReference type="EMBL" id="JADBJN010000002">
    <property type="protein sequence ID" value="KAG5676936.1"/>
    <property type="molecule type" value="Genomic_DNA"/>
</dbReference>
<dbReference type="OrthoDB" id="6627159at2759"/>
<organism evidence="2 3">
    <name type="scientific">Polypedilum vanderplanki</name>
    <name type="common">Sleeping chironomid midge</name>
    <dbReference type="NCBI Taxonomy" id="319348"/>
    <lineage>
        <taxon>Eukaryota</taxon>
        <taxon>Metazoa</taxon>
        <taxon>Ecdysozoa</taxon>
        <taxon>Arthropoda</taxon>
        <taxon>Hexapoda</taxon>
        <taxon>Insecta</taxon>
        <taxon>Pterygota</taxon>
        <taxon>Neoptera</taxon>
        <taxon>Endopterygota</taxon>
        <taxon>Diptera</taxon>
        <taxon>Nematocera</taxon>
        <taxon>Chironomoidea</taxon>
        <taxon>Chironomidae</taxon>
        <taxon>Chironominae</taxon>
        <taxon>Polypedilum</taxon>
        <taxon>Polypedilum</taxon>
    </lineage>
</organism>
<evidence type="ECO:0000313" key="1">
    <source>
        <dbReference type="EMBL" id="KAG5676931.1"/>
    </source>
</evidence>
<dbReference type="EMBL" id="JADBJN010000002">
    <property type="protein sequence ID" value="KAG5676931.1"/>
    <property type="molecule type" value="Genomic_DNA"/>
</dbReference>
<proteinExistence type="predicted"/>
<evidence type="ECO:0000313" key="3">
    <source>
        <dbReference type="Proteomes" id="UP001107558"/>
    </source>
</evidence>
<evidence type="ECO:0000313" key="2">
    <source>
        <dbReference type="EMBL" id="KAG5676936.1"/>
    </source>
</evidence>
<protein>
    <submittedName>
        <fullName evidence="2">Uncharacterized protein</fullName>
    </submittedName>
</protein>